<dbReference type="Pfam" id="PF09376">
    <property type="entry name" value="NurA"/>
    <property type="match status" value="1"/>
</dbReference>
<dbReference type="InterPro" id="IPR018977">
    <property type="entry name" value="NurA_domain"/>
</dbReference>
<dbReference type="GeneID" id="11971928"/>
<dbReference type="OrthoDB" id="191284at2157"/>
<gene>
    <name evidence="2" type="ordered locus">Mtc_1782</name>
</gene>
<sequence length="387" mass="44065">MLDLRQLSLELSEKKDDILGFEREESQVMSAYKEKLPLIDALDMRANDRLPLYSGCKVLEEGAFIRRFSKRFMNRGEATDWAMEVLRGKTIAAVDGSQVYASRSYSVPIGLAQAGLVINRHTGADGFSASYKLSLVLPREFEEHGGMSAYSPVPVSLKRHQLECNAIIDFMRSEQGNLVFFDGSLVLSFISQLEEKVREQYAASIIELMETSEDTQTPVVAYTDMSLNKDLVTMMRHYYGLPLTTHLVDAYLLDGKLNWGDRTRAFLSDREDRDVKNKRSTLDLYGPYRDSVAFFYIQSGGGLPSKIEVPRWVYEKKMLDMIADVVRAECIIRPGYPDIIHRAHEHTMISQPEADQFNRMLEGFAAKNGIKIYKSAKEQNKRMVHKA</sequence>
<accession>H8I9S5</accession>
<organism evidence="2 3">
    <name type="scientific">Methanocella conradii (strain DSM 24694 / JCM 17849 / CGMCC 1.5162 / HZ254)</name>
    <dbReference type="NCBI Taxonomy" id="1041930"/>
    <lineage>
        <taxon>Archaea</taxon>
        <taxon>Methanobacteriati</taxon>
        <taxon>Methanobacteriota</taxon>
        <taxon>Stenosarchaea group</taxon>
        <taxon>Methanomicrobia</taxon>
        <taxon>Methanocellales</taxon>
        <taxon>Methanocellaceae</taxon>
        <taxon>Methanocella</taxon>
    </lineage>
</organism>
<dbReference type="EMBL" id="CP003243">
    <property type="protein sequence ID" value="AFD00526.1"/>
    <property type="molecule type" value="Genomic_DNA"/>
</dbReference>
<keyword evidence="3" id="KW-1185">Reference proteome</keyword>
<dbReference type="eggNOG" id="arCOG00367">
    <property type="taxonomic scope" value="Archaea"/>
</dbReference>
<dbReference type="Proteomes" id="UP000005233">
    <property type="component" value="Chromosome"/>
</dbReference>
<evidence type="ECO:0000313" key="3">
    <source>
        <dbReference type="Proteomes" id="UP000005233"/>
    </source>
</evidence>
<evidence type="ECO:0000259" key="1">
    <source>
        <dbReference type="SMART" id="SM00933"/>
    </source>
</evidence>
<protein>
    <submittedName>
        <fullName evidence="2">NurA domain protein</fullName>
    </submittedName>
</protein>
<dbReference type="HOGENOM" id="CLU_694304_0_0_2"/>
<proteinExistence type="predicted"/>
<name>H8I9S5_METCZ</name>
<dbReference type="STRING" id="1041930.Mtc_1782"/>
<dbReference type="RefSeq" id="WP_014406357.1">
    <property type="nucleotide sequence ID" value="NC_017034.1"/>
</dbReference>
<evidence type="ECO:0000313" key="2">
    <source>
        <dbReference type="EMBL" id="AFD00526.1"/>
    </source>
</evidence>
<feature type="domain" description="NurA" evidence="1">
    <location>
        <begin position="89"/>
        <end position="349"/>
    </location>
</feature>
<dbReference type="SMART" id="SM00933">
    <property type="entry name" value="NurA"/>
    <property type="match status" value="1"/>
</dbReference>
<reference evidence="2 3" key="1">
    <citation type="journal article" date="2012" name="J. Bacteriol.">
        <title>Complete genome sequence of a thermophilic methanogen, Methanocella conradii HZ254, isolated from Chinese rice field soil.</title>
        <authorList>
            <person name="Lu Z."/>
            <person name="Lu Y."/>
        </authorList>
    </citation>
    <scope>NUCLEOTIDE SEQUENCE [LARGE SCALE GENOMIC DNA]</scope>
    <source>
        <strain evidence="3">DSM 24694 / JCM 17849 / CGMCC 1.5162 / HZ254</strain>
    </source>
</reference>
<dbReference type="KEGG" id="mez:Mtc_1782"/>
<dbReference type="AlphaFoldDB" id="H8I9S5"/>